<name>A0A5C3QZU9_9AGAR</name>
<dbReference type="PANTHER" id="PTHR43836:SF2">
    <property type="entry name" value="CATECHOL O-METHYLTRANSFERASE 1-RELATED"/>
    <property type="match status" value="1"/>
</dbReference>
<dbReference type="GO" id="GO:0006584">
    <property type="term" value="P:catecholamine metabolic process"/>
    <property type="evidence" value="ECO:0007669"/>
    <property type="project" value="UniProtKB-KW"/>
</dbReference>
<evidence type="ECO:0000256" key="4">
    <source>
        <dbReference type="ARBA" id="ARBA00022691"/>
    </source>
</evidence>
<dbReference type="EC" id="2.1.1.6" evidence="1"/>
<sequence length="264" mass="28881">MATVIAASPPVMQETLSGPPKAFHAPVLGTTYHGDGREGAYLMNVGKFKGPEVERVMQEKKPSLVLEVGAYVGYSAVEFGRRLHTEGKVTPASPEWNRVSDDQKAAYVSLEYSSEYARVTKGVVELAGLQDAFKIIVGSSTETIPTLRAQLSLAPNTTFDMIFLDHIKHLYLPDLRLLEELGFIGPGTLIVADNVIKPGTPDYLAYVRSSNAEKVDAKRKDPSIGGNPSLVYKSRLFDSYDPYTAEPDGVEFTESVQEQCTFTV</sequence>
<evidence type="ECO:0000256" key="5">
    <source>
        <dbReference type="ARBA" id="ARBA00022939"/>
    </source>
</evidence>
<protein>
    <recommendedName>
        <fullName evidence="1">catechol O-methyltransferase</fullName>
        <ecNumber evidence="1">2.1.1.6</ecNumber>
    </recommendedName>
</protein>
<dbReference type="Gene3D" id="3.40.50.150">
    <property type="entry name" value="Vaccinia Virus protein VP39"/>
    <property type="match status" value="1"/>
</dbReference>
<dbReference type="OrthoDB" id="186626at2759"/>
<evidence type="ECO:0000256" key="6">
    <source>
        <dbReference type="ARBA" id="ARBA00023453"/>
    </source>
</evidence>
<dbReference type="InterPro" id="IPR029063">
    <property type="entry name" value="SAM-dependent_MTases_sf"/>
</dbReference>
<keyword evidence="8" id="KW-1185">Reference proteome</keyword>
<comment type="similarity">
    <text evidence="6">Belongs to the class I-like SAM-binding methyltransferase superfamily. Cation-dependent O-methyltransferase family.</text>
</comment>
<keyword evidence="3 7" id="KW-0808">Transferase</keyword>
<evidence type="ECO:0000256" key="2">
    <source>
        <dbReference type="ARBA" id="ARBA00022603"/>
    </source>
</evidence>
<dbReference type="Proteomes" id="UP000305067">
    <property type="component" value="Unassembled WGS sequence"/>
</dbReference>
<evidence type="ECO:0000313" key="8">
    <source>
        <dbReference type="Proteomes" id="UP000305067"/>
    </source>
</evidence>
<dbReference type="InterPro" id="IPR002935">
    <property type="entry name" value="SAM_O-MeTrfase"/>
</dbReference>
<evidence type="ECO:0000313" key="7">
    <source>
        <dbReference type="EMBL" id="TFL06867.1"/>
    </source>
</evidence>
<dbReference type="AlphaFoldDB" id="A0A5C3QZU9"/>
<keyword evidence="5" id="KW-0128">Catecholamine metabolism</keyword>
<evidence type="ECO:0000256" key="1">
    <source>
        <dbReference type="ARBA" id="ARBA00012880"/>
    </source>
</evidence>
<dbReference type="Pfam" id="PF13578">
    <property type="entry name" value="Methyltransf_24"/>
    <property type="match status" value="1"/>
</dbReference>
<dbReference type="PROSITE" id="PS51682">
    <property type="entry name" value="SAM_OMT_I"/>
    <property type="match status" value="1"/>
</dbReference>
<accession>A0A5C3QZU9</accession>
<gene>
    <name evidence="7" type="ORF">BDV98DRAFT_1812</name>
</gene>
<dbReference type="STRING" id="1884261.A0A5C3QZU9"/>
<dbReference type="PANTHER" id="PTHR43836">
    <property type="entry name" value="CATECHOL O-METHYLTRANSFERASE 1-RELATED"/>
    <property type="match status" value="1"/>
</dbReference>
<dbReference type="GO" id="GO:0016206">
    <property type="term" value="F:catechol O-methyltransferase activity"/>
    <property type="evidence" value="ECO:0007669"/>
    <property type="project" value="UniProtKB-EC"/>
</dbReference>
<dbReference type="EMBL" id="ML178814">
    <property type="protein sequence ID" value="TFL06867.1"/>
    <property type="molecule type" value="Genomic_DNA"/>
</dbReference>
<organism evidence="7 8">
    <name type="scientific">Pterulicium gracile</name>
    <dbReference type="NCBI Taxonomy" id="1884261"/>
    <lineage>
        <taxon>Eukaryota</taxon>
        <taxon>Fungi</taxon>
        <taxon>Dikarya</taxon>
        <taxon>Basidiomycota</taxon>
        <taxon>Agaricomycotina</taxon>
        <taxon>Agaricomycetes</taxon>
        <taxon>Agaricomycetidae</taxon>
        <taxon>Agaricales</taxon>
        <taxon>Pleurotineae</taxon>
        <taxon>Pterulaceae</taxon>
        <taxon>Pterulicium</taxon>
    </lineage>
</organism>
<dbReference type="GO" id="GO:0032259">
    <property type="term" value="P:methylation"/>
    <property type="evidence" value="ECO:0007669"/>
    <property type="project" value="UniProtKB-KW"/>
</dbReference>
<dbReference type="SUPFAM" id="SSF53335">
    <property type="entry name" value="S-adenosyl-L-methionine-dependent methyltransferases"/>
    <property type="match status" value="1"/>
</dbReference>
<evidence type="ECO:0000256" key="3">
    <source>
        <dbReference type="ARBA" id="ARBA00022679"/>
    </source>
</evidence>
<keyword evidence="4" id="KW-0949">S-adenosyl-L-methionine</keyword>
<proteinExistence type="inferred from homology"/>
<keyword evidence="2 7" id="KW-0489">Methyltransferase</keyword>
<reference evidence="7 8" key="1">
    <citation type="journal article" date="2019" name="Nat. Ecol. Evol.">
        <title>Megaphylogeny resolves global patterns of mushroom evolution.</title>
        <authorList>
            <person name="Varga T."/>
            <person name="Krizsan K."/>
            <person name="Foldi C."/>
            <person name="Dima B."/>
            <person name="Sanchez-Garcia M."/>
            <person name="Sanchez-Ramirez S."/>
            <person name="Szollosi G.J."/>
            <person name="Szarkandi J.G."/>
            <person name="Papp V."/>
            <person name="Albert L."/>
            <person name="Andreopoulos W."/>
            <person name="Angelini C."/>
            <person name="Antonin V."/>
            <person name="Barry K.W."/>
            <person name="Bougher N.L."/>
            <person name="Buchanan P."/>
            <person name="Buyck B."/>
            <person name="Bense V."/>
            <person name="Catcheside P."/>
            <person name="Chovatia M."/>
            <person name="Cooper J."/>
            <person name="Damon W."/>
            <person name="Desjardin D."/>
            <person name="Finy P."/>
            <person name="Geml J."/>
            <person name="Haridas S."/>
            <person name="Hughes K."/>
            <person name="Justo A."/>
            <person name="Karasinski D."/>
            <person name="Kautmanova I."/>
            <person name="Kiss B."/>
            <person name="Kocsube S."/>
            <person name="Kotiranta H."/>
            <person name="LaButti K.M."/>
            <person name="Lechner B.E."/>
            <person name="Liimatainen K."/>
            <person name="Lipzen A."/>
            <person name="Lukacs Z."/>
            <person name="Mihaltcheva S."/>
            <person name="Morgado L.N."/>
            <person name="Niskanen T."/>
            <person name="Noordeloos M.E."/>
            <person name="Ohm R.A."/>
            <person name="Ortiz-Santana B."/>
            <person name="Ovrebo C."/>
            <person name="Racz N."/>
            <person name="Riley R."/>
            <person name="Savchenko A."/>
            <person name="Shiryaev A."/>
            <person name="Soop K."/>
            <person name="Spirin V."/>
            <person name="Szebenyi C."/>
            <person name="Tomsovsky M."/>
            <person name="Tulloss R.E."/>
            <person name="Uehling J."/>
            <person name="Grigoriev I.V."/>
            <person name="Vagvolgyi C."/>
            <person name="Papp T."/>
            <person name="Martin F.M."/>
            <person name="Miettinen O."/>
            <person name="Hibbett D.S."/>
            <person name="Nagy L.G."/>
        </authorList>
    </citation>
    <scope>NUCLEOTIDE SEQUENCE [LARGE SCALE GENOMIC DNA]</scope>
    <source>
        <strain evidence="7 8">CBS 309.79</strain>
    </source>
</reference>